<evidence type="ECO:0000259" key="3">
    <source>
        <dbReference type="Pfam" id="PF18156"/>
    </source>
</evidence>
<keyword evidence="5" id="KW-1185">Reference proteome</keyword>
<accession>A0ABS4L004</accession>
<dbReference type="InterPro" id="IPR040828">
    <property type="entry name" value="pPIWI_RE_REase"/>
</dbReference>
<evidence type="ECO:0000259" key="2">
    <source>
        <dbReference type="Pfam" id="PF18154"/>
    </source>
</evidence>
<evidence type="ECO:0000256" key="1">
    <source>
        <dbReference type="SAM" id="MobiDB-lite"/>
    </source>
</evidence>
<dbReference type="Pfam" id="PF18156">
    <property type="entry name" value="pPIWI_RE_Y"/>
    <property type="match status" value="1"/>
</dbReference>
<evidence type="ECO:0000313" key="5">
    <source>
        <dbReference type="Proteomes" id="UP001519310"/>
    </source>
</evidence>
<feature type="domain" description="REase associating with pPIWI RE" evidence="2">
    <location>
        <begin position="272"/>
        <end position="386"/>
    </location>
</feature>
<protein>
    <recommendedName>
        <fullName evidence="6">REase associating with pPIWI RE domain-containing protein</fullName>
    </recommendedName>
</protein>
<dbReference type="Pfam" id="PF18154">
    <property type="entry name" value="pPIWI_RE_REase"/>
    <property type="match status" value="1"/>
</dbReference>
<reference evidence="4 5" key="1">
    <citation type="submission" date="2021-03" db="EMBL/GenBank/DDBJ databases">
        <title>Genomic Encyclopedia of Type Strains, Phase IV (KMG-IV): sequencing the most valuable type-strain genomes for metagenomic binning, comparative biology and taxonomic classification.</title>
        <authorList>
            <person name="Goeker M."/>
        </authorList>
    </citation>
    <scope>NUCLEOTIDE SEQUENCE [LARGE SCALE GENOMIC DNA]</scope>
    <source>
        <strain evidence="4 5">DSM 40526</strain>
    </source>
</reference>
<feature type="domain" description="pPIWI-RE three-gene island" evidence="3">
    <location>
        <begin position="33"/>
        <end position="175"/>
    </location>
</feature>
<evidence type="ECO:0000313" key="4">
    <source>
        <dbReference type="EMBL" id="MBP2035608.1"/>
    </source>
</evidence>
<name>A0ABS4L004_STRAV</name>
<dbReference type="EMBL" id="JAGGLQ010000002">
    <property type="protein sequence ID" value="MBP2035608.1"/>
    <property type="molecule type" value="Genomic_DNA"/>
</dbReference>
<organism evidence="4 5">
    <name type="scientific">Streptomyces avidinii</name>
    <dbReference type="NCBI Taxonomy" id="1895"/>
    <lineage>
        <taxon>Bacteria</taxon>
        <taxon>Bacillati</taxon>
        <taxon>Actinomycetota</taxon>
        <taxon>Actinomycetes</taxon>
        <taxon>Kitasatosporales</taxon>
        <taxon>Streptomycetaceae</taxon>
        <taxon>Streptomyces</taxon>
    </lineage>
</organism>
<dbReference type="RefSeq" id="WP_229920327.1">
    <property type="nucleotide sequence ID" value="NZ_BMVL01000004.1"/>
</dbReference>
<proteinExistence type="predicted"/>
<dbReference type="InterPro" id="IPR041191">
    <property type="entry name" value="pPIWI_RE_Y"/>
</dbReference>
<sequence>MNGTRAQRAQDGAGTVGRTDRIDSWSAHQGEPLLRTLAQALCVLERESGLDRFTLPYPAVAQHALDRTAVACLLADERPPASLGELVARCQQIPLEDWPLRLPEGTVGPGDLLVDPRSGRPTELCHEWAERGADPALVHRDRQIVHAALTLCRQHGEEGAYSSFRGLLVRRPVLTAAEMFEVLGDMLLEPVHELIRLVYQPVPQAYRRDGGFAQCGRCLTLLNPLGDSEWWCERDRCRKAGPPHVGRVLNATDAGTVLQLERPLRQFVTGPGRAEAVLEEALRAEGLEVTMWPGFDAYDLLVTFPDGLRWAVDVKDWASPYFLGRAAAPVPPTPPYDEAFWVVPQHRVEARTDYREVYASACPDLRHAPDLLTDMELTRRAVRRLQTLRLPTTSKEHNSHA</sequence>
<feature type="region of interest" description="Disordered" evidence="1">
    <location>
        <begin position="1"/>
        <end position="22"/>
    </location>
</feature>
<evidence type="ECO:0008006" key="6">
    <source>
        <dbReference type="Google" id="ProtNLM"/>
    </source>
</evidence>
<gene>
    <name evidence="4" type="ORF">J2Z77_001395</name>
</gene>
<dbReference type="Proteomes" id="UP001519310">
    <property type="component" value="Unassembled WGS sequence"/>
</dbReference>
<comment type="caution">
    <text evidence="4">The sequence shown here is derived from an EMBL/GenBank/DDBJ whole genome shotgun (WGS) entry which is preliminary data.</text>
</comment>